<keyword evidence="1" id="KW-0472">Membrane</keyword>
<dbReference type="EMBL" id="VDFW01000031">
    <property type="protein sequence ID" value="TNC21783.1"/>
    <property type="molecule type" value="Genomic_DNA"/>
</dbReference>
<name>A0A5C4LUE8_9PSEU</name>
<evidence type="ECO:0000313" key="3">
    <source>
        <dbReference type="Proteomes" id="UP000305546"/>
    </source>
</evidence>
<comment type="caution">
    <text evidence="2">The sequence shown here is derived from an EMBL/GenBank/DDBJ whole genome shotgun (WGS) entry which is preliminary data.</text>
</comment>
<dbReference type="RefSeq" id="WP_139099613.1">
    <property type="nucleotide sequence ID" value="NZ_VDFW01000031.1"/>
</dbReference>
<sequence>MKFSDLATTVRDSVSVRRVYGDPIERDGALLVPAAMVSGGAGGGNGHDEKGQEGEGGGFGIGARPVGAYVLKDGKAAWMPAVDVNRLVLVCGAVAIAYLITRARVAKARAKLGG</sequence>
<evidence type="ECO:0000256" key="1">
    <source>
        <dbReference type="SAM" id="Phobius"/>
    </source>
</evidence>
<organism evidence="2 3">
    <name type="scientific">Amycolatopsis alkalitolerans</name>
    <dbReference type="NCBI Taxonomy" id="2547244"/>
    <lineage>
        <taxon>Bacteria</taxon>
        <taxon>Bacillati</taxon>
        <taxon>Actinomycetota</taxon>
        <taxon>Actinomycetes</taxon>
        <taxon>Pseudonocardiales</taxon>
        <taxon>Pseudonocardiaceae</taxon>
        <taxon>Amycolatopsis</taxon>
    </lineage>
</organism>
<keyword evidence="1" id="KW-0812">Transmembrane</keyword>
<reference evidence="2 3" key="1">
    <citation type="submission" date="2019-06" db="EMBL/GenBank/DDBJ databases">
        <title>Amycolatopsis alkalitolerans sp. nov., isolated from Gastrodia elata Blume.</title>
        <authorList>
            <person name="Narsing Rao M.P."/>
            <person name="Li W.J."/>
        </authorList>
    </citation>
    <scope>NUCLEOTIDE SEQUENCE [LARGE SCALE GENOMIC DNA]</scope>
    <source>
        <strain evidence="2 3">SYSUP0005</strain>
    </source>
</reference>
<gene>
    <name evidence="2" type="ORF">FG385_27045</name>
</gene>
<protein>
    <submittedName>
        <fullName evidence="2">Sporulation protein</fullName>
    </submittedName>
</protein>
<dbReference type="AlphaFoldDB" id="A0A5C4LUE8"/>
<evidence type="ECO:0000313" key="2">
    <source>
        <dbReference type="EMBL" id="TNC21783.1"/>
    </source>
</evidence>
<keyword evidence="1" id="KW-1133">Transmembrane helix</keyword>
<accession>A0A5C4LUE8</accession>
<proteinExistence type="predicted"/>
<dbReference type="OrthoDB" id="3830295at2"/>
<feature type="transmembrane region" description="Helical" evidence="1">
    <location>
        <begin position="84"/>
        <end position="101"/>
    </location>
</feature>
<keyword evidence="3" id="KW-1185">Reference proteome</keyword>
<dbReference type="Proteomes" id="UP000305546">
    <property type="component" value="Unassembled WGS sequence"/>
</dbReference>